<dbReference type="Proteomes" id="UP001558613">
    <property type="component" value="Unassembled WGS sequence"/>
</dbReference>
<evidence type="ECO:0000256" key="1">
    <source>
        <dbReference type="SAM" id="Phobius"/>
    </source>
</evidence>
<dbReference type="EMBL" id="JAYMGO010000012">
    <property type="protein sequence ID" value="KAL1264719.1"/>
    <property type="molecule type" value="Genomic_DNA"/>
</dbReference>
<accession>A0ABR3MKC9</accession>
<keyword evidence="3" id="KW-1185">Reference proteome</keyword>
<sequence>MRQQVRAFRLNVHFLPFWSRQSLFPIGMRQFGCPNSLGFFFSVVVSSNGFWIEMCISATLYVRHWLHSVLPVAEGRCHQIQDNFHHVF</sequence>
<evidence type="ECO:0000313" key="3">
    <source>
        <dbReference type="Proteomes" id="UP001558613"/>
    </source>
</evidence>
<name>A0ABR3MKC9_9TELE</name>
<keyword evidence="1" id="KW-0812">Transmembrane</keyword>
<organism evidence="2 3">
    <name type="scientific">Cirrhinus molitorella</name>
    <name type="common">mud carp</name>
    <dbReference type="NCBI Taxonomy" id="172907"/>
    <lineage>
        <taxon>Eukaryota</taxon>
        <taxon>Metazoa</taxon>
        <taxon>Chordata</taxon>
        <taxon>Craniata</taxon>
        <taxon>Vertebrata</taxon>
        <taxon>Euteleostomi</taxon>
        <taxon>Actinopterygii</taxon>
        <taxon>Neopterygii</taxon>
        <taxon>Teleostei</taxon>
        <taxon>Ostariophysi</taxon>
        <taxon>Cypriniformes</taxon>
        <taxon>Cyprinidae</taxon>
        <taxon>Labeoninae</taxon>
        <taxon>Labeonini</taxon>
        <taxon>Cirrhinus</taxon>
    </lineage>
</organism>
<keyword evidence="1" id="KW-1133">Transmembrane helix</keyword>
<evidence type="ECO:0000313" key="2">
    <source>
        <dbReference type="EMBL" id="KAL1264719.1"/>
    </source>
</evidence>
<reference evidence="2 3" key="1">
    <citation type="submission" date="2023-09" db="EMBL/GenBank/DDBJ databases">
        <authorList>
            <person name="Wang M."/>
        </authorList>
    </citation>
    <scope>NUCLEOTIDE SEQUENCE [LARGE SCALE GENOMIC DNA]</scope>
    <source>
        <strain evidence="2">GT-2023</strain>
        <tissue evidence="2">Liver</tissue>
    </source>
</reference>
<comment type="caution">
    <text evidence="2">The sequence shown here is derived from an EMBL/GenBank/DDBJ whole genome shotgun (WGS) entry which is preliminary data.</text>
</comment>
<keyword evidence="1" id="KW-0472">Membrane</keyword>
<protein>
    <submittedName>
        <fullName evidence="2">Uncharacterized protein</fullName>
    </submittedName>
</protein>
<feature type="transmembrane region" description="Helical" evidence="1">
    <location>
        <begin position="37"/>
        <end position="62"/>
    </location>
</feature>
<proteinExistence type="predicted"/>
<gene>
    <name evidence="2" type="ORF">QQF64_005074</name>
</gene>